<reference evidence="1" key="1">
    <citation type="submission" date="2019-10" db="EMBL/GenBank/DDBJ databases">
        <authorList>
            <consortium name="DOE Joint Genome Institute"/>
            <person name="Kuo A."/>
            <person name="Miyauchi S."/>
            <person name="Kiss E."/>
            <person name="Drula E."/>
            <person name="Kohler A."/>
            <person name="Sanchez-Garcia M."/>
            <person name="Andreopoulos B."/>
            <person name="Barry K.W."/>
            <person name="Bonito G."/>
            <person name="Buee M."/>
            <person name="Carver A."/>
            <person name="Chen C."/>
            <person name="Cichocki N."/>
            <person name="Clum A."/>
            <person name="Culley D."/>
            <person name="Crous P.W."/>
            <person name="Fauchery L."/>
            <person name="Girlanda M."/>
            <person name="Hayes R."/>
            <person name="Keri Z."/>
            <person name="Labutti K."/>
            <person name="Lipzen A."/>
            <person name="Lombard V."/>
            <person name="Magnuson J."/>
            <person name="Maillard F."/>
            <person name="Morin E."/>
            <person name="Murat C."/>
            <person name="Nolan M."/>
            <person name="Ohm R."/>
            <person name="Pangilinan J."/>
            <person name="Pereira M."/>
            <person name="Perotto S."/>
            <person name="Peter M."/>
            <person name="Riley R."/>
            <person name="Sitrit Y."/>
            <person name="Stielow B."/>
            <person name="Szollosi G."/>
            <person name="Zifcakova L."/>
            <person name="Stursova M."/>
            <person name="Spatafora J.W."/>
            <person name="Tedersoo L."/>
            <person name="Vaario L.-M."/>
            <person name="Yamada A."/>
            <person name="Yan M."/>
            <person name="Wang P."/>
            <person name="Xu J."/>
            <person name="Bruns T."/>
            <person name="Baldrian P."/>
            <person name="Vilgalys R."/>
            <person name="Henrissat B."/>
            <person name="Grigoriev I.V."/>
            <person name="Hibbett D."/>
            <person name="Nagy L.G."/>
            <person name="Martin F.M."/>
        </authorList>
    </citation>
    <scope>NUCLEOTIDE SEQUENCE</scope>
    <source>
        <strain evidence="1">P2</strain>
    </source>
</reference>
<comment type="caution">
    <text evidence="1">The sequence shown here is derived from an EMBL/GenBank/DDBJ whole genome shotgun (WGS) entry which is preliminary data.</text>
</comment>
<protein>
    <submittedName>
        <fullName evidence="1">Amp dependent CoA ligase</fullName>
    </submittedName>
</protein>
<name>A0ACB6ZBH4_THEGA</name>
<evidence type="ECO:0000313" key="2">
    <source>
        <dbReference type="Proteomes" id="UP000886501"/>
    </source>
</evidence>
<evidence type="ECO:0000313" key="1">
    <source>
        <dbReference type="EMBL" id="KAF9646962.1"/>
    </source>
</evidence>
<accession>A0ACB6ZBH4</accession>
<organism evidence="1 2">
    <name type="scientific">Thelephora ganbajun</name>
    <name type="common">Ganba fungus</name>
    <dbReference type="NCBI Taxonomy" id="370292"/>
    <lineage>
        <taxon>Eukaryota</taxon>
        <taxon>Fungi</taxon>
        <taxon>Dikarya</taxon>
        <taxon>Basidiomycota</taxon>
        <taxon>Agaricomycotina</taxon>
        <taxon>Agaricomycetes</taxon>
        <taxon>Thelephorales</taxon>
        <taxon>Thelephoraceae</taxon>
        <taxon>Thelephora</taxon>
    </lineage>
</organism>
<dbReference type="EMBL" id="MU118044">
    <property type="protein sequence ID" value="KAF9646962.1"/>
    <property type="molecule type" value="Genomic_DNA"/>
</dbReference>
<proteinExistence type="predicted"/>
<keyword evidence="1" id="KW-0436">Ligase</keyword>
<keyword evidence="2" id="KW-1185">Reference proteome</keyword>
<gene>
    <name evidence="1" type="ORF">BDM02DRAFT_3188369</name>
</gene>
<sequence>MEALVSVIYEFRSIHGECPEIPDDLSIPQFFLDSWHPLRPTRPVGSPWVIDDESGNTLDYEQIRSRSYGLAQVLKTRWRLEEDQVAAIFSPNHTYYPIICFGVHRIGAAITAANPTFSAEELQYQLEATKAQLLFVHPAALKAGLAAAKAVGLSTDSVVLIEPAPNTEQRFVTLDEAILEGLQQPERFVDRQLKPGEAKTKIAFYNSSSGTTGKPKSVAIPHYSVIANVLQKARMNRVYDPTVPPERRRFAAGSVSLNVLPQFHIYGCIVAVFFQIFCGCSVLVIPKFNFTSFLGSIQKYRVSTLFVVPPMIVLLCKHPATKNYDLSSVRAVMVGAAPTSAELTGQLMALLPNINFFQGYGLTETATTVCMGPLDKKVGTLGSAGQLLPGIRARLLKPDGTYGGPGEQGELVIYSPSNALGYVNNEQATKETFIDGWVRTGDEAIIDANNDIFIVDRLKEIMKVRGFQVAPAELEGHLLNNLFVSDVCVVGVPDEYSGEVPFAFVVPSAEANERIKRGEEKLVKAQIAKYVADAKAPYKHLVGGIEFIDIIPKNPSGKLLRRLLRDKAKEARQRIVGEANPTKARL</sequence>
<reference evidence="1" key="2">
    <citation type="journal article" date="2020" name="Nat. Commun.">
        <title>Large-scale genome sequencing of mycorrhizal fungi provides insights into the early evolution of symbiotic traits.</title>
        <authorList>
            <person name="Miyauchi S."/>
            <person name="Kiss E."/>
            <person name="Kuo A."/>
            <person name="Drula E."/>
            <person name="Kohler A."/>
            <person name="Sanchez-Garcia M."/>
            <person name="Morin E."/>
            <person name="Andreopoulos B."/>
            <person name="Barry K.W."/>
            <person name="Bonito G."/>
            <person name="Buee M."/>
            <person name="Carver A."/>
            <person name="Chen C."/>
            <person name="Cichocki N."/>
            <person name="Clum A."/>
            <person name="Culley D."/>
            <person name="Crous P.W."/>
            <person name="Fauchery L."/>
            <person name="Girlanda M."/>
            <person name="Hayes R.D."/>
            <person name="Keri Z."/>
            <person name="LaButti K."/>
            <person name="Lipzen A."/>
            <person name="Lombard V."/>
            <person name="Magnuson J."/>
            <person name="Maillard F."/>
            <person name="Murat C."/>
            <person name="Nolan M."/>
            <person name="Ohm R.A."/>
            <person name="Pangilinan J."/>
            <person name="Pereira M.F."/>
            <person name="Perotto S."/>
            <person name="Peter M."/>
            <person name="Pfister S."/>
            <person name="Riley R."/>
            <person name="Sitrit Y."/>
            <person name="Stielow J.B."/>
            <person name="Szollosi G."/>
            <person name="Zifcakova L."/>
            <person name="Stursova M."/>
            <person name="Spatafora J.W."/>
            <person name="Tedersoo L."/>
            <person name="Vaario L.M."/>
            <person name="Yamada A."/>
            <person name="Yan M."/>
            <person name="Wang P."/>
            <person name="Xu J."/>
            <person name="Bruns T."/>
            <person name="Baldrian P."/>
            <person name="Vilgalys R."/>
            <person name="Dunand C."/>
            <person name="Henrissat B."/>
            <person name="Grigoriev I.V."/>
            <person name="Hibbett D."/>
            <person name="Nagy L.G."/>
            <person name="Martin F.M."/>
        </authorList>
    </citation>
    <scope>NUCLEOTIDE SEQUENCE</scope>
    <source>
        <strain evidence="1">P2</strain>
    </source>
</reference>
<dbReference type="Proteomes" id="UP000886501">
    <property type="component" value="Unassembled WGS sequence"/>
</dbReference>